<sequence length="299" mass="33710">MSVLERLETYARVKEHESMKKHTTFHIGGTVDYFIYPKNCTSLLCVVNILNENHIPYFVMGRGSNVLCDDEDFHGAIINLDRTLNEAYIEPSGILVAQAGCSVVNLAAEAMKHSLSGLEFASGIPGSIGGAVYMNAGAYKSNMAEIIKDVFVMRDNQIVWMDKSELELAYRHSIFQKHKDWTILAARLQLQPADRDEIRDLMDSRRQRRMAAQPLDKPCAGSVFRNPEQIPAWKLVENLGLRGFRIGGAQVSEKHCNFIVNENNEATAADVRNLIALIKEKAKNTYDIDLITEVEQLHW</sequence>
<dbReference type="SUPFAM" id="SSF56194">
    <property type="entry name" value="Uridine diphospho-N-Acetylenolpyruvylglucosamine reductase, MurB, C-terminal domain"/>
    <property type="match status" value="1"/>
</dbReference>
<dbReference type="NCBIfam" id="TIGR00179">
    <property type="entry name" value="murB"/>
    <property type="match status" value="1"/>
</dbReference>
<dbReference type="InterPro" id="IPR036635">
    <property type="entry name" value="MurB_C_sf"/>
</dbReference>
<dbReference type="PROSITE" id="PS51387">
    <property type="entry name" value="FAD_PCMH"/>
    <property type="match status" value="1"/>
</dbReference>
<evidence type="ECO:0000256" key="11">
    <source>
        <dbReference type="ARBA" id="ARBA00022984"/>
    </source>
</evidence>
<dbReference type="EC" id="1.3.1.98" evidence="16"/>
<evidence type="ECO:0000256" key="15">
    <source>
        <dbReference type="ARBA" id="ARBA00048914"/>
    </source>
</evidence>
<keyword evidence="9 16" id="KW-0521">NADP</keyword>
<dbReference type="RefSeq" id="WP_183328063.1">
    <property type="nucleotide sequence ID" value="NZ_JACHHK010000003.1"/>
</dbReference>
<gene>
    <name evidence="16" type="primary">murB</name>
    <name evidence="18" type="ORF">HNQ47_000950</name>
</gene>
<dbReference type="GO" id="GO:0071555">
    <property type="term" value="P:cell wall organization"/>
    <property type="evidence" value="ECO:0007669"/>
    <property type="project" value="UniProtKB-KW"/>
</dbReference>
<evidence type="ECO:0000256" key="5">
    <source>
        <dbReference type="ARBA" id="ARBA00022490"/>
    </source>
</evidence>
<evidence type="ECO:0000256" key="6">
    <source>
        <dbReference type="ARBA" id="ARBA00022618"/>
    </source>
</evidence>
<dbReference type="InterPro" id="IPR016169">
    <property type="entry name" value="FAD-bd_PCMH_sub2"/>
</dbReference>
<dbReference type="GO" id="GO:0071949">
    <property type="term" value="F:FAD binding"/>
    <property type="evidence" value="ECO:0007669"/>
    <property type="project" value="InterPro"/>
</dbReference>
<evidence type="ECO:0000256" key="16">
    <source>
        <dbReference type="HAMAP-Rule" id="MF_00037"/>
    </source>
</evidence>
<evidence type="ECO:0000313" key="18">
    <source>
        <dbReference type="EMBL" id="MBB5182930.1"/>
    </source>
</evidence>
<dbReference type="PANTHER" id="PTHR21071">
    <property type="entry name" value="UDP-N-ACETYLENOLPYRUVOYLGLUCOSAMINE REDUCTASE"/>
    <property type="match status" value="1"/>
</dbReference>
<keyword evidence="6 16" id="KW-0132">Cell division</keyword>
<organism evidence="18 19">
    <name type="scientific">Catenisphaera adipataccumulans</name>
    <dbReference type="NCBI Taxonomy" id="700500"/>
    <lineage>
        <taxon>Bacteria</taxon>
        <taxon>Bacillati</taxon>
        <taxon>Bacillota</taxon>
        <taxon>Erysipelotrichia</taxon>
        <taxon>Erysipelotrichales</taxon>
        <taxon>Erysipelotrichaceae</taxon>
        <taxon>Catenisphaera</taxon>
    </lineage>
</organism>
<dbReference type="NCBIfam" id="NF010480">
    <property type="entry name" value="PRK13905.1"/>
    <property type="match status" value="1"/>
</dbReference>
<evidence type="ECO:0000256" key="4">
    <source>
        <dbReference type="ARBA" id="ARBA00004752"/>
    </source>
</evidence>
<evidence type="ECO:0000256" key="7">
    <source>
        <dbReference type="ARBA" id="ARBA00022630"/>
    </source>
</evidence>
<evidence type="ECO:0000256" key="12">
    <source>
        <dbReference type="ARBA" id="ARBA00023002"/>
    </source>
</evidence>
<comment type="caution">
    <text evidence="18">The sequence shown here is derived from an EMBL/GenBank/DDBJ whole genome shotgun (WGS) entry which is preliminary data.</text>
</comment>
<evidence type="ECO:0000256" key="14">
    <source>
        <dbReference type="ARBA" id="ARBA00023316"/>
    </source>
</evidence>
<keyword evidence="8 16" id="KW-0274">FAD</keyword>
<reference evidence="18 19" key="1">
    <citation type="submission" date="2020-08" db="EMBL/GenBank/DDBJ databases">
        <title>Genomic Encyclopedia of Type Strains, Phase IV (KMG-IV): sequencing the most valuable type-strain genomes for metagenomic binning, comparative biology and taxonomic classification.</title>
        <authorList>
            <person name="Goeker M."/>
        </authorList>
    </citation>
    <scope>NUCLEOTIDE SEQUENCE [LARGE SCALE GENOMIC DNA]</scope>
    <source>
        <strain evidence="18 19">DSM 25799</strain>
    </source>
</reference>
<keyword evidence="12 16" id="KW-0560">Oxidoreductase</keyword>
<dbReference type="Proteomes" id="UP000539953">
    <property type="component" value="Unassembled WGS sequence"/>
</dbReference>
<comment type="function">
    <text evidence="2 16">Cell wall formation.</text>
</comment>
<feature type="active site" evidence="16">
    <location>
        <position position="171"/>
    </location>
</feature>
<evidence type="ECO:0000256" key="8">
    <source>
        <dbReference type="ARBA" id="ARBA00022827"/>
    </source>
</evidence>
<dbReference type="InterPro" id="IPR006094">
    <property type="entry name" value="Oxid_FAD_bind_N"/>
</dbReference>
<comment type="cofactor">
    <cofactor evidence="1 16">
        <name>FAD</name>
        <dbReference type="ChEBI" id="CHEBI:57692"/>
    </cofactor>
</comment>
<evidence type="ECO:0000259" key="17">
    <source>
        <dbReference type="PROSITE" id="PS51387"/>
    </source>
</evidence>
<evidence type="ECO:0000313" key="19">
    <source>
        <dbReference type="Proteomes" id="UP000539953"/>
    </source>
</evidence>
<dbReference type="GO" id="GO:0005829">
    <property type="term" value="C:cytosol"/>
    <property type="evidence" value="ECO:0007669"/>
    <property type="project" value="TreeGrafter"/>
</dbReference>
<comment type="subcellular location">
    <subcellularLocation>
        <location evidence="3 16">Cytoplasm</location>
    </subcellularLocation>
</comment>
<dbReference type="GO" id="GO:0008360">
    <property type="term" value="P:regulation of cell shape"/>
    <property type="evidence" value="ECO:0007669"/>
    <property type="project" value="UniProtKB-KW"/>
</dbReference>
<dbReference type="Pfam" id="PF01565">
    <property type="entry name" value="FAD_binding_4"/>
    <property type="match status" value="1"/>
</dbReference>
<feature type="active site" description="Proton donor" evidence="16">
    <location>
        <position position="222"/>
    </location>
</feature>
<name>A0A7W8CZQ5_9FIRM</name>
<keyword evidence="13 16" id="KW-0131">Cell cycle</keyword>
<evidence type="ECO:0000256" key="9">
    <source>
        <dbReference type="ARBA" id="ARBA00022857"/>
    </source>
</evidence>
<protein>
    <recommendedName>
        <fullName evidence="16">UDP-N-acetylenolpyruvoylglucosamine reductase</fullName>
        <ecNumber evidence="16">1.3.1.98</ecNumber>
    </recommendedName>
    <alternativeName>
        <fullName evidence="16">UDP-N-acetylmuramate dehydrogenase</fullName>
    </alternativeName>
</protein>
<dbReference type="GO" id="GO:0051301">
    <property type="term" value="P:cell division"/>
    <property type="evidence" value="ECO:0007669"/>
    <property type="project" value="UniProtKB-KW"/>
</dbReference>
<dbReference type="GO" id="GO:0009252">
    <property type="term" value="P:peptidoglycan biosynthetic process"/>
    <property type="evidence" value="ECO:0007669"/>
    <property type="project" value="UniProtKB-UniRule"/>
</dbReference>
<evidence type="ECO:0000256" key="2">
    <source>
        <dbReference type="ARBA" id="ARBA00003921"/>
    </source>
</evidence>
<dbReference type="PANTHER" id="PTHR21071:SF4">
    <property type="entry name" value="UDP-N-ACETYLENOLPYRUVOYLGLUCOSAMINE REDUCTASE"/>
    <property type="match status" value="1"/>
</dbReference>
<dbReference type="EMBL" id="JACHHK010000003">
    <property type="protein sequence ID" value="MBB5182930.1"/>
    <property type="molecule type" value="Genomic_DNA"/>
</dbReference>
<dbReference type="UniPathway" id="UPA00219"/>
<dbReference type="InterPro" id="IPR016166">
    <property type="entry name" value="FAD-bd_PCMH"/>
</dbReference>
<evidence type="ECO:0000256" key="10">
    <source>
        <dbReference type="ARBA" id="ARBA00022960"/>
    </source>
</evidence>
<dbReference type="InterPro" id="IPR016167">
    <property type="entry name" value="FAD-bd_PCMH_sub1"/>
</dbReference>
<keyword evidence="10 16" id="KW-0133">Cell shape</keyword>
<keyword evidence="11 16" id="KW-0573">Peptidoglycan synthesis</keyword>
<feature type="active site" evidence="16">
    <location>
        <position position="293"/>
    </location>
</feature>
<dbReference type="InterPro" id="IPR003170">
    <property type="entry name" value="MurB"/>
</dbReference>
<keyword evidence="19" id="KW-1185">Reference proteome</keyword>
<feature type="domain" description="FAD-binding PCMH-type" evidence="17">
    <location>
        <begin position="26"/>
        <end position="193"/>
    </location>
</feature>
<dbReference type="InterPro" id="IPR011601">
    <property type="entry name" value="MurB_C"/>
</dbReference>
<dbReference type="Gene3D" id="3.90.78.10">
    <property type="entry name" value="UDP-N-acetylenolpyruvoylglucosamine reductase, C-terminal domain"/>
    <property type="match status" value="1"/>
</dbReference>
<dbReference type="GO" id="GO:0008762">
    <property type="term" value="F:UDP-N-acetylmuramate dehydrogenase activity"/>
    <property type="evidence" value="ECO:0007669"/>
    <property type="project" value="UniProtKB-UniRule"/>
</dbReference>
<keyword evidence="7 16" id="KW-0285">Flavoprotein</keyword>
<proteinExistence type="inferred from homology"/>
<dbReference type="HAMAP" id="MF_00037">
    <property type="entry name" value="MurB"/>
    <property type="match status" value="1"/>
</dbReference>
<dbReference type="SUPFAM" id="SSF56176">
    <property type="entry name" value="FAD-binding/transporter-associated domain-like"/>
    <property type="match status" value="1"/>
</dbReference>
<dbReference type="Gene3D" id="3.30.43.10">
    <property type="entry name" value="Uridine Diphospho-n-acetylenolpyruvylglucosamine Reductase, domain 2"/>
    <property type="match status" value="1"/>
</dbReference>
<dbReference type="Pfam" id="PF02873">
    <property type="entry name" value="MurB_C"/>
    <property type="match status" value="1"/>
</dbReference>
<evidence type="ECO:0000256" key="1">
    <source>
        <dbReference type="ARBA" id="ARBA00001974"/>
    </source>
</evidence>
<comment type="similarity">
    <text evidence="16">Belongs to the MurB family.</text>
</comment>
<evidence type="ECO:0000256" key="3">
    <source>
        <dbReference type="ARBA" id="ARBA00004496"/>
    </source>
</evidence>
<comment type="pathway">
    <text evidence="4 16">Cell wall biogenesis; peptidoglycan biosynthesis.</text>
</comment>
<dbReference type="Gene3D" id="3.30.465.10">
    <property type="match status" value="1"/>
</dbReference>
<evidence type="ECO:0000256" key="13">
    <source>
        <dbReference type="ARBA" id="ARBA00023306"/>
    </source>
</evidence>
<dbReference type="InterPro" id="IPR036318">
    <property type="entry name" value="FAD-bd_PCMH-like_sf"/>
</dbReference>
<dbReference type="AlphaFoldDB" id="A0A7W8CZQ5"/>
<keyword evidence="5 16" id="KW-0963">Cytoplasm</keyword>
<comment type="catalytic activity">
    <reaction evidence="15 16">
        <text>UDP-N-acetyl-alpha-D-muramate + NADP(+) = UDP-N-acetyl-3-O-(1-carboxyvinyl)-alpha-D-glucosamine + NADPH + H(+)</text>
        <dbReference type="Rhea" id="RHEA:12248"/>
        <dbReference type="ChEBI" id="CHEBI:15378"/>
        <dbReference type="ChEBI" id="CHEBI:57783"/>
        <dbReference type="ChEBI" id="CHEBI:58349"/>
        <dbReference type="ChEBI" id="CHEBI:68483"/>
        <dbReference type="ChEBI" id="CHEBI:70757"/>
        <dbReference type="EC" id="1.3.1.98"/>
    </reaction>
</comment>
<keyword evidence="14 16" id="KW-0961">Cell wall biogenesis/degradation</keyword>
<accession>A0A7W8CZQ5</accession>